<dbReference type="Pfam" id="PF06978">
    <property type="entry name" value="POP1_N"/>
    <property type="match status" value="2"/>
</dbReference>
<feature type="region of interest" description="Disordered" evidence="4">
    <location>
        <begin position="166"/>
        <end position="186"/>
    </location>
</feature>
<evidence type="ECO:0000259" key="7">
    <source>
        <dbReference type="Pfam" id="PF22770"/>
    </source>
</evidence>
<dbReference type="PANTHER" id="PTHR22731:SF3">
    <property type="entry name" value="RIBONUCLEASES P_MRP PROTEIN SUBUNIT POP1"/>
    <property type="match status" value="1"/>
</dbReference>
<feature type="region of interest" description="Disordered" evidence="4">
    <location>
        <begin position="1"/>
        <end position="24"/>
    </location>
</feature>
<comment type="subcellular location">
    <subcellularLocation>
        <location evidence="1">Nucleus</location>
    </subcellularLocation>
</comment>
<evidence type="ECO:0000256" key="3">
    <source>
        <dbReference type="ARBA" id="ARBA00023242"/>
    </source>
</evidence>
<feature type="domain" description="POPLD" evidence="6">
    <location>
        <begin position="690"/>
        <end position="781"/>
    </location>
</feature>
<dbReference type="PANTHER" id="PTHR22731">
    <property type="entry name" value="RIBONUCLEASES P/MRP PROTEIN SUBUNIT POP1"/>
    <property type="match status" value="1"/>
</dbReference>
<feature type="compositionally biased region" description="Basic residues" evidence="4">
    <location>
        <begin position="173"/>
        <end position="186"/>
    </location>
</feature>
<protein>
    <submittedName>
        <fullName evidence="9">Ribonucleases P/MRP protein subunit POP1-like</fullName>
    </submittedName>
</protein>
<feature type="domain" description="POP1 C-terminal" evidence="7">
    <location>
        <begin position="930"/>
        <end position="1075"/>
    </location>
</feature>
<keyword evidence="8" id="KW-1185">Reference proteome</keyword>
<dbReference type="Pfam" id="PF22770">
    <property type="entry name" value="POP1_C"/>
    <property type="match status" value="1"/>
</dbReference>
<dbReference type="Pfam" id="PF08170">
    <property type="entry name" value="POPLD"/>
    <property type="match status" value="1"/>
</dbReference>
<dbReference type="GeneID" id="106473761"/>
<name>A0ABM1TPQ7_LIMPO</name>
<feature type="domain" description="Pop1 N-terminal" evidence="5">
    <location>
        <begin position="191"/>
        <end position="257"/>
    </location>
</feature>
<feature type="domain" description="Pop1 N-terminal" evidence="5">
    <location>
        <begin position="114"/>
        <end position="185"/>
    </location>
</feature>
<evidence type="ECO:0000256" key="4">
    <source>
        <dbReference type="SAM" id="MobiDB-lite"/>
    </source>
</evidence>
<feature type="region of interest" description="Disordered" evidence="4">
    <location>
        <begin position="962"/>
        <end position="997"/>
    </location>
</feature>
<dbReference type="Proteomes" id="UP000694941">
    <property type="component" value="Unplaced"/>
</dbReference>
<evidence type="ECO:0000313" key="8">
    <source>
        <dbReference type="Proteomes" id="UP000694941"/>
    </source>
</evidence>
<dbReference type="InterPro" id="IPR055079">
    <property type="entry name" value="POP1_C"/>
</dbReference>
<evidence type="ECO:0000259" key="6">
    <source>
        <dbReference type="Pfam" id="PF08170"/>
    </source>
</evidence>
<keyword evidence="2" id="KW-0819">tRNA processing</keyword>
<evidence type="ECO:0000256" key="2">
    <source>
        <dbReference type="ARBA" id="ARBA00022694"/>
    </source>
</evidence>
<evidence type="ECO:0000259" key="5">
    <source>
        <dbReference type="Pfam" id="PF06978"/>
    </source>
</evidence>
<keyword evidence="3" id="KW-0539">Nucleus</keyword>
<reference evidence="9" key="1">
    <citation type="submission" date="2025-08" db="UniProtKB">
        <authorList>
            <consortium name="RefSeq"/>
        </authorList>
    </citation>
    <scope>IDENTIFICATION</scope>
    <source>
        <tissue evidence="9">Muscle</tissue>
    </source>
</reference>
<accession>A0ABM1TPQ7</accession>
<evidence type="ECO:0000313" key="9">
    <source>
        <dbReference type="RefSeq" id="XP_022257863.1"/>
    </source>
</evidence>
<dbReference type="SUPFAM" id="SSF103025">
    <property type="entry name" value="Folate-binding domain"/>
    <property type="match status" value="1"/>
</dbReference>
<feature type="compositionally biased region" description="Basic and acidic residues" evidence="4">
    <location>
        <begin position="971"/>
        <end position="997"/>
    </location>
</feature>
<dbReference type="InterPro" id="IPR009723">
    <property type="entry name" value="Pop1_N"/>
</dbReference>
<evidence type="ECO:0000256" key="1">
    <source>
        <dbReference type="ARBA" id="ARBA00004123"/>
    </source>
</evidence>
<gene>
    <name evidence="9" type="primary">LOC106473761</name>
</gene>
<proteinExistence type="predicted"/>
<dbReference type="InterPro" id="IPR039182">
    <property type="entry name" value="Pop1"/>
</dbReference>
<organism evidence="8 9">
    <name type="scientific">Limulus polyphemus</name>
    <name type="common">Atlantic horseshoe crab</name>
    <dbReference type="NCBI Taxonomy" id="6850"/>
    <lineage>
        <taxon>Eukaryota</taxon>
        <taxon>Metazoa</taxon>
        <taxon>Ecdysozoa</taxon>
        <taxon>Arthropoda</taxon>
        <taxon>Chelicerata</taxon>
        <taxon>Merostomata</taxon>
        <taxon>Xiphosura</taxon>
        <taxon>Limulidae</taxon>
        <taxon>Limulus</taxon>
    </lineage>
</organism>
<dbReference type="InterPro" id="IPR012590">
    <property type="entry name" value="POPLD_dom"/>
</dbReference>
<feature type="compositionally biased region" description="Polar residues" evidence="4">
    <location>
        <begin position="1"/>
        <end position="18"/>
    </location>
</feature>
<sequence length="1076" mass="123384">MSESTSQSQDRKNSSSLEGASFPPKGSECQAICYYQDYANQLEKSCISTSSGSCQESQALSYGMQLSLQQTARSSSQVPFVRSPRSEFLLESECSESNPISGISLPYELNVMKYAQSRAKEIASLLAEVEKKSPKLPMQQLPRHMRRRAASHNVKRLPRRLRDRAAKEINKTKSSKRPSRRYRRRPSNLLAEYTRRQRQHIWLETHIWFAKRFKMTEIWGYKLPLHPNDKSVRAAYRASVHHVLLQDLSYYGCIELVGIEEKLLQGLSKFTSLETGLTFAAKFYLKGTREGSVMLYHPNSYPYRAIGPVKFLWKAENEEAQMKPPGDHMRQLWIWVHPSCYDELVTELAAVFVLEKKSLLPIKNSSLKDELSATRHEFDHSLLVEEDKGTFEQAKPQDLKKNGGKKVLEQIQGSSYGSLKKPVLMTKENNLSNQIETQNKSKIKSKISRTKEIDEKKTKDKNCDFRQRYFERIQIYNNKDVTMVILKDTLVRFRLTGPLAQAVITDVLKVSDVKSDKNVEVDNHQDIAMETDEVQSIKWWQKYYSYESAKLCLEKQKQIWEEMKGAQSSGELPRNMVFGLTVQDPRLDLPKTRTKITNDPEVAWDETSTAIVSWSQNIFTSLSPLWDPKIRDEVTRTKISESEINRLRSRLLIPGSRLNLGQDESRIPVLLIQNPGCEDPSRSNLGYGSGWDLILPAGWARPFWIALIYRGARASGLRELNSVSFEAGMPCFPSNYADTKSGKVTAEKLRKELTKKHYRYPPDKRPSFEKLSVQSPFFNPWTELVKEWLTELAKRPESKTMKQGECQALRNPVFPLKRKRDELEHSEFELDKSITGNGTSNTKHMIDGTDYPTVDDFSNCKSEMSDNFELNSFFVLRGKQYLRFLKETCDILLQYHHKPKQEKANKLQKSGIVQRLQNHLEKTPILAKSIVWVKVSLIGRGTPCQFATISIPTTDDITMLHKNPKFGGPVESRKKTERKKSTPEVKPGEKQTTLEEEQLKKPEVKDLLKSSRKIIGFIETGGFSFVHAHGIGFGYCAVVGIQKLLVDACENHAQPIVLVRDQNSFQYRFAMINILC</sequence>
<dbReference type="RefSeq" id="XP_022257863.1">
    <property type="nucleotide sequence ID" value="XM_022402155.1"/>
</dbReference>